<keyword evidence="2" id="KW-1133">Transmembrane helix</keyword>
<dbReference type="Proteomes" id="UP000177268">
    <property type="component" value="Unassembled WGS sequence"/>
</dbReference>
<evidence type="ECO:0000313" key="4">
    <source>
        <dbReference type="Proteomes" id="UP000177268"/>
    </source>
</evidence>
<proteinExistence type="predicted"/>
<evidence type="ECO:0000256" key="1">
    <source>
        <dbReference type="SAM" id="MobiDB-lite"/>
    </source>
</evidence>
<reference evidence="3 4" key="1">
    <citation type="journal article" date="2016" name="Nat. Commun.">
        <title>Thousands of microbial genomes shed light on interconnected biogeochemical processes in an aquifer system.</title>
        <authorList>
            <person name="Anantharaman K."/>
            <person name="Brown C.T."/>
            <person name="Hug L.A."/>
            <person name="Sharon I."/>
            <person name="Castelle C.J."/>
            <person name="Probst A.J."/>
            <person name="Thomas B.C."/>
            <person name="Singh A."/>
            <person name="Wilkins M.J."/>
            <person name="Karaoz U."/>
            <person name="Brodie E.L."/>
            <person name="Williams K.H."/>
            <person name="Hubbard S.S."/>
            <person name="Banfield J.F."/>
        </authorList>
    </citation>
    <scope>NUCLEOTIDE SEQUENCE [LARGE SCALE GENOMIC DNA]</scope>
</reference>
<keyword evidence="2" id="KW-0812">Transmembrane</keyword>
<protein>
    <submittedName>
        <fullName evidence="3">Uncharacterized protein</fullName>
    </submittedName>
</protein>
<dbReference type="EMBL" id="MFIZ01000015">
    <property type="protein sequence ID" value="OGG11805.1"/>
    <property type="molecule type" value="Genomic_DNA"/>
</dbReference>
<accession>A0A1F5ZHJ2</accession>
<name>A0A1F5ZHJ2_9BACT</name>
<evidence type="ECO:0000313" key="3">
    <source>
        <dbReference type="EMBL" id="OGG11805.1"/>
    </source>
</evidence>
<dbReference type="AlphaFoldDB" id="A0A1F5ZHJ2"/>
<organism evidence="3 4">
    <name type="scientific">Candidatus Gottesmanbacteria bacterium RBG_13_45_10</name>
    <dbReference type="NCBI Taxonomy" id="1798370"/>
    <lineage>
        <taxon>Bacteria</taxon>
        <taxon>Candidatus Gottesmaniibacteriota</taxon>
    </lineage>
</organism>
<gene>
    <name evidence="3" type="ORF">A2Z00_01935</name>
</gene>
<evidence type="ECO:0000256" key="2">
    <source>
        <dbReference type="SAM" id="Phobius"/>
    </source>
</evidence>
<keyword evidence="2" id="KW-0472">Membrane</keyword>
<sequence length="179" mass="19049">MHRNTYIVVILLAVFAALVVGVNLGKRFSSPAPSSETPTPVVTTQANPTPTATPAATLVPYTNQTCAITFQYPSSLGIINPATSAAVLTDPANGGNTLAIACQKDIPRIPLPEEKIETRIIPNSTNASSVSAKLYHSASAKDGLPMDALIFRNPKIRMDIFISGFGDSFNQIIRSLRIL</sequence>
<feature type="transmembrane region" description="Helical" evidence="2">
    <location>
        <begin position="6"/>
        <end position="25"/>
    </location>
</feature>
<feature type="region of interest" description="Disordered" evidence="1">
    <location>
        <begin position="29"/>
        <end position="49"/>
    </location>
</feature>
<comment type="caution">
    <text evidence="3">The sequence shown here is derived from an EMBL/GenBank/DDBJ whole genome shotgun (WGS) entry which is preliminary data.</text>
</comment>